<evidence type="ECO:0000313" key="2">
    <source>
        <dbReference type="Proteomes" id="UP000196205"/>
    </source>
</evidence>
<dbReference type="AlphaFoldDB" id="A0A1Y0YAI1"/>
<reference evidence="1 2" key="1">
    <citation type="submission" date="2017-05" db="EMBL/GenBank/DDBJ databases">
        <title>Genome sequence of Acetobacter pasteurianus subsp. pasteurianus strain SRCM101342.</title>
        <authorList>
            <person name="Cho S.H."/>
        </authorList>
    </citation>
    <scope>NUCLEOTIDE SEQUENCE [LARGE SCALE GENOMIC DNA]</scope>
    <source>
        <strain evidence="1 2">SRCM101342</strain>
        <plasmid evidence="2">pap1342-3</plasmid>
    </source>
</reference>
<protein>
    <submittedName>
        <fullName evidence="1">Uncharacterized protein</fullName>
    </submittedName>
</protein>
<proteinExistence type="predicted"/>
<dbReference type="EMBL" id="CP021512">
    <property type="protein sequence ID" value="ARW49417.1"/>
    <property type="molecule type" value="Genomic_DNA"/>
</dbReference>
<organism evidence="1 2">
    <name type="scientific">Acetobacter pasteurianus subsp. pasteurianus</name>
    <dbReference type="NCBI Taxonomy" id="481145"/>
    <lineage>
        <taxon>Bacteria</taxon>
        <taxon>Pseudomonadati</taxon>
        <taxon>Pseudomonadota</taxon>
        <taxon>Alphaproteobacteria</taxon>
        <taxon>Acetobacterales</taxon>
        <taxon>Acetobacteraceae</taxon>
        <taxon>Acetobacter</taxon>
    </lineage>
</organism>
<gene>
    <name evidence="1" type="ORF">S1001342_03127</name>
</gene>
<evidence type="ECO:0000313" key="1">
    <source>
        <dbReference type="EMBL" id="ARW49417.1"/>
    </source>
</evidence>
<sequence length="183" mass="20611">MYNPSVRFPRRTVGEVIGAEFAYKDGIEERRFIGSSSGRIELRLMGAVERLEMLADQRECIVPRDRNVFVDCRIVAHGLGQAPLHLQPVIAVLHQFRDGMLGEEPPRDTRLGHLMRQRLGTVLTEFESLTMIGIGKGAAWALEAAGLVHREQTARPLNQHALLHEHLGCRVRGTPSTRRMMDL</sequence>
<accession>A0A1Y0YAI1</accession>
<name>A0A1Y0YAI1_ACEPA</name>
<dbReference type="Proteomes" id="UP000196205">
    <property type="component" value="Plasmid pAP1342-3"/>
</dbReference>
<geneLocation type="plasmid" evidence="2">
    <name>pap1342-3</name>
</geneLocation>
<keyword evidence="1" id="KW-0614">Plasmid</keyword>